<accession>A0AAD6VKB3</accession>
<dbReference type="AlphaFoldDB" id="A0AAD6VKB3"/>
<comment type="caution">
    <text evidence="2">The sequence shown here is derived from an EMBL/GenBank/DDBJ whole genome shotgun (WGS) entry which is preliminary data.</text>
</comment>
<name>A0AAD6VKB3_9AGAR</name>
<reference evidence="2" key="1">
    <citation type="submission" date="2023-03" db="EMBL/GenBank/DDBJ databases">
        <title>Massive genome expansion in bonnet fungi (Mycena s.s.) driven by repeated elements and novel gene families across ecological guilds.</title>
        <authorList>
            <consortium name="Lawrence Berkeley National Laboratory"/>
            <person name="Harder C.B."/>
            <person name="Miyauchi S."/>
            <person name="Viragh M."/>
            <person name="Kuo A."/>
            <person name="Thoen E."/>
            <person name="Andreopoulos B."/>
            <person name="Lu D."/>
            <person name="Skrede I."/>
            <person name="Drula E."/>
            <person name="Henrissat B."/>
            <person name="Morin E."/>
            <person name="Kohler A."/>
            <person name="Barry K."/>
            <person name="LaButti K."/>
            <person name="Morin E."/>
            <person name="Salamov A."/>
            <person name="Lipzen A."/>
            <person name="Mereny Z."/>
            <person name="Hegedus B."/>
            <person name="Baldrian P."/>
            <person name="Stursova M."/>
            <person name="Weitz H."/>
            <person name="Taylor A."/>
            <person name="Grigoriev I.V."/>
            <person name="Nagy L.G."/>
            <person name="Martin F."/>
            <person name="Kauserud H."/>
        </authorList>
    </citation>
    <scope>NUCLEOTIDE SEQUENCE</scope>
    <source>
        <strain evidence="2">9144</strain>
    </source>
</reference>
<evidence type="ECO:0000313" key="2">
    <source>
        <dbReference type="EMBL" id="KAJ7215477.1"/>
    </source>
</evidence>
<feature type="region of interest" description="Disordered" evidence="1">
    <location>
        <begin position="67"/>
        <end position="99"/>
    </location>
</feature>
<sequence>MPGAAIALQSPVPLPYTIHPRSWEHVQAVQGGGRQRGALQGIPGVKNEPADAEGNLHRRAKGEGYMQKAGAACKGQGQRAEGARDVDSTGSVQTAGEGPARTCCPRALKTGHSVFRRKYALSTCGPGSVRRRRMHSYKRAFKAATKSAMNRAAPAQVQRPSTQASPEPKNSPSWAVLIASIYNTN</sequence>
<evidence type="ECO:0000313" key="3">
    <source>
        <dbReference type="Proteomes" id="UP001219525"/>
    </source>
</evidence>
<protein>
    <submittedName>
        <fullName evidence="2">Uncharacterized protein</fullName>
    </submittedName>
</protein>
<feature type="region of interest" description="Disordered" evidence="1">
    <location>
        <begin position="27"/>
        <end position="54"/>
    </location>
</feature>
<organism evidence="2 3">
    <name type="scientific">Mycena pura</name>
    <dbReference type="NCBI Taxonomy" id="153505"/>
    <lineage>
        <taxon>Eukaryota</taxon>
        <taxon>Fungi</taxon>
        <taxon>Dikarya</taxon>
        <taxon>Basidiomycota</taxon>
        <taxon>Agaricomycotina</taxon>
        <taxon>Agaricomycetes</taxon>
        <taxon>Agaricomycetidae</taxon>
        <taxon>Agaricales</taxon>
        <taxon>Marasmiineae</taxon>
        <taxon>Mycenaceae</taxon>
        <taxon>Mycena</taxon>
    </lineage>
</organism>
<keyword evidence="3" id="KW-1185">Reference proteome</keyword>
<feature type="compositionally biased region" description="Polar residues" evidence="1">
    <location>
        <begin position="158"/>
        <end position="171"/>
    </location>
</feature>
<proteinExistence type="predicted"/>
<dbReference type="Proteomes" id="UP001219525">
    <property type="component" value="Unassembled WGS sequence"/>
</dbReference>
<evidence type="ECO:0000256" key="1">
    <source>
        <dbReference type="SAM" id="MobiDB-lite"/>
    </source>
</evidence>
<feature type="region of interest" description="Disordered" evidence="1">
    <location>
        <begin position="146"/>
        <end position="171"/>
    </location>
</feature>
<dbReference type="EMBL" id="JARJCW010000017">
    <property type="protein sequence ID" value="KAJ7215477.1"/>
    <property type="molecule type" value="Genomic_DNA"/>
</dbReference>
<gene>
    <name evidence="2" type="ORF">GGX14DRAFT_391904</name>
</gene>